<evidence type="ECO:0000256" key="2">
    <source>
        <dbReference type="ARBA" id="ARBA00022801"/>
    </source>
</evidence>
<feature type="binding site" evidence="6">
    <location>
        <position position="316"/>
    </location>
    <ligand>
        <name>Ca(2+)</name>
        <dbReference type="ChEBI" id="CHEBI:29108"/>
    </ligand>
</feature>
<dbReference type="PANTHER" id="PTHR34218:SF4">
    <property type="entry name" value="ACYL-HOMOSERINE LACTONE ACYLASE QUIP"/>
    <property type="match status" value="1"/>
</dbReference>
<dbReference type="Gene3D" id="1.10.1400.10">
    <property type="match status" value="1"/>
</dbReference>
<dbReference type="InterPro" id="IPR029055">
    <property type="entry name" value="Ntn_hydrolases_N"/>
</dbReference>
<comment type="similarity">
    <text evidence="1">Belongs to the peptidase S45 family.</text>
</comment>
<dbReference type="GO" id="GO:0046872">
    <property type="term" value="F:metal ion binding"/>
    <property type="evidence" value="ECO:0007669"/>
    <property type="project" value="UniProtKB-KW"/>
</dbReference>
<feature type="binding site" evidence="6">
    <location>
        <position position="313"/>
    </location>
    <ligand>
        <name>Ca(2+)</name>
        <dbReference type="ChEBI" id="CHEBI:29108"/>
    </ligand>
</feature>
<name>A0A1Y6DD81_9GAMM</name>
<accession>A0A1Y6DD81</accession>
<evidence type="ECO:0000256" key="3">
    <source>
        <dbReference type="ARBA" id="ARBA00023145"/>
    </source>
</evidence>
<dbReference type="PANTHER" id="PTHR34218">
    <property type="entry name" value="PEPTIDASE S45 PENICILLIN AMIDASE"/>
    <property type="match status" value="1"/>
</dbReference>
<dbReference type="AlphaFoldDB" id="A0A1Y6DD81"/>
<evidence type="ECO:0000256" key="1">
    <source>
        <dbReference type="ARBA" id="ARBA00006586"/>
    </source>
</evidence>
<dbReference type="CDD" id="cd03747">
    <property type="entry name" value="Ntn_PGA_like"/>
    <property type="match status" value="1"/>
</dbReference>
<comment type="subunit">
    <text evidence="4">Heterodimer of an alpha subunit and a beta subunit processed from the same precursor.</text>
</comment>
<evidence type="ECO:0000256" key="6">
    <source>
        <dbReference type="PIRSR" id="PIRSR001227-2"/>
    </source>
</evidence>
<dbReference type="STRING" id="1760988.SAMN02949497_0504"/>
<dbReference type="Gene3D" id="3.60.20.10">
    <property type="entry name" value="Glutamine Phosphoribosylpyrophosphate, subunit 1, domain 1"/>
    <property type="match status" value="1"/>
</dbReference>
<dbReference type="EMBL" id="FXAM01000002">
    <property type="protein sequence ID" value="SMF97475.1"/>
    <property type="molecule type" value="Genomic_DNA"/>
</dbReference>
<dbReference type="RefSeq" id="WP_085216505.1">
    <property type="nucleotide sequence ID" value="NZ_FXAM01000002.1"/>
</dbReference>
<keyword evidence="6" id="KW-0106">Calcium</keyword>
<protein>
    <submittedName>
        <fullName evidence="7">Penicillin amidase</fullName>
    </submittedName>
</protein>
<dbReference type="GO" id="GO:0017000">
    <property type="term" value="P:antibiotic biosynthetic process"/>
    <property type="evidence" value="ECO:0007669"/>
    <property type="project" value="InterPro"/>
</dbReference>
<comment type="cofactor">
    <cofactor evidence="6">
        <name>Ca(2+)</name>
        <dbReference type="ChEBI" id="CHEBI:29108"/>
    </cofactor>
    <text evidence="6">Binds 1 Ca(2+) ion per dimer.</text>
</comment>
<dbReference type="InterPro" id="IPR043146">
    <property type="entry name" value="Penicillin_amidase_N_B-knob"/>
</dbReference>
<evidence type="ECO:0000313" key="7">
    <source>
        <dbReference type="EMBL" id="SMF97475.1"/>
    </source>
</evidence>
<dbReference type="GO" id="GO:0016811">
    <property type="term" value="F:hydrolase activity, acting on carbon-nitrogen (but not peptide) bonds, in linear amides"/>
    <property type="evidence" value="ECO:0007669"/>
    <property type="project" value="InterPro"/>
</dbReference>
<keyword evidence="3" id="KW-0865">Zymogen</keyword>
<dbReference type="InterPro" id="IPR014395">
    <property type="entry name" value="Pen/GL7ACA/AHL_acylase"/>
</dbReference>
<dbReference type="InterPro" id="IPR002692">
    <property type="entry name" value="S45"/>
</dbReference>
<reference evidence="7 8" key="1">
    <citation type="submission" date="2016-12" db="EMBL/GenBank/DDBJ databases">
        <authorList>
            <person name="Song W.-J."/>
            <person name="Kurnit D.M."/>
        </authorList>
    </citation>
    <scope>NUCLEOTIDE SEQUENCE [LARGE SCALE GENOMIC DNA]</scope>
    <source>
        <strain evidence="7 8">175</strain>
    </source>
</reference>
<dbReference type="InterPro" id="IPR023343">
    <property type="entry name" value="Penicillin_amidase_dom1"/>
</dbReference>
<keyword evidence="6" id="KW-0479">Metal-binding</keyword>
<evidence type="ECO:0000256" key="4">
    <source>
        <dbReference type="ARBA" id="ARBA00038735"/>
    </source>
</evidence>
<evidence type="ECO:0000313" key="8">
    <source>
        <dbReference type="Proteomes" id="UP000192923"/>
    </source>
</evidence>
<dbReference type="Gene3D" id="1.10.439.10">
    <property type="entry name" value="Penicillin Amidohydrolase, domain 1"/>
    <property type="match status" value="1"/>
</dbReference>
<gene>
    <name evidence="7" type="ORF">SAMN02949497_0504</name>
</gene>
<feature type="active site" description="Nucleophile" evidence="5">
    <location>
        <position position="241"/>
    </location>
</feature>
<evidence type="ECO:0000256" key="5">
    <source>
        <dbReference type="PIRSR" id="PIRSR001227-1"/>
    </source>
</evidence>
<dbReference type="OrthoDB" id="9760084at2"/>
<dbReference type="Proteomes" id="UP000192923">
    <property type="component" value="Unassembled WGS sequence"/>
</dbReference>
<dbReference type="SUPFAM" id="SSF56235">
    <property type="entry name" value="N-terminal nucleophile aminohydrolases (Ntn hydrolases)"/>
    <property type="match status" value="1"/>
</dbReference>
<organism evidence="7 8">
    <name type="scientific">Methylomagnum ishizawai</name>
    <dbReference type="NCBI Taxonomy" id="1760988"/>
    <lineage>
        <taxon>Bacteria</taxon>
        <taxon>Pseudomonadati</taxon>
        <taxon>Pseudomonadota</taxon>
        <taxon>Gammaproteobacteria</taxon>
        <taxon>Methylococcales</taxon>
        <taxon>Methylococcaceae</taxon>
        <taxon>Methylomagnum</taxon>
    </lineage>
</organism>
<sequence>MKPGKPLIYLGLLVAGWALLQGYRSRPEDAAPLPGLDRPVEIIRDRQGVPHIYADTEADAYFALGYVHAQDRLWQMDLNRRLGSGRLAEVLGEKALEQDRFMRTLGIRRAAEQNLEGLDAGTRRLLDAYARGVNAYVGRGERLPLEFWVQGYRPAPWTPVDSLVWLKTLAWNLSGNWWEELLNLRLSRRLPPERIAELFPPYPGDTAFRLPALDSLYAGLDASAQALMALEIQGPRRSLGSNNWAVDGHRSRSGQPLLANDPHLKLGAPPVWYFAHLEAPGLSVVGATLPGVPAVVLGRNRHAAWAFTNTGPDTQDIYVEKPLAGDASRYLTPDGSAAFGRISETIGVRNAAPETLAVRTTRHGPVISDASPEAQAVLPAGTAMALRWTGLDPEDATLRFMHQAARARDGDGIRAAARDFQAPQQNIVYADDRGGIGFVAAGRIPIRRSDNDLMGLAPAPGWDARYDWTGFIPFEALPQSRQPESGKIVTANQKITPPGYPYWITSGWLPPYRAQRIDALLDATDRHDMASFAAIQTDAVNPVALQLLPHLLRATPQDPEQRRILARLRDWNGDMARDRAEPLIFAEWIRRLSEVLYRDALGDLYEEVGDYNPLFLANLLGGEGASHWCPGPTRDGDPPCAAALGRALALALDGLKQSYGADPDRWTWGRAHSARSLHHPYGSLPLLSWLFNVEVPSPGGMDTINVSGYAYDESSGRYVGEAGPSFRALYDLADPDHSLFVLSAGQSGDPLSPHYRDMAEPWAGGRYLPLVMDRDRIVKDAESTLRLEPG</sequence>
<feature type="binding site" evidence="6">
    <location>
        <position position="180"/>
    </location>
    <ligand>
        <name>Ca(2+)</name>
        <dbReference type="ChEBI" id="CHEBI:29108"/>
    </ligand>
</feature>
<dbReference type="PIRSF" id="PIRSF001227">
    <property type="entry name" value="Pen_acylase"/>
    <property type="match status" value="1"/>
</dbReference>
<proteinExistence type="inferred from homology"/>
<keyword evidence="8" id="KW-1185">Reference proteome</keyword>
<dbReference type="Pfam" id="PF01804">
    <property type="entry name" value="Penicil_amidase"/>
    <property type="match status" value="1"/>
</dbReference>
<dbReference type="Gene3D" id="2.30.120.10">
    <property type="match status" value="1"/>
</dbReference>
<keyword evidence="2" id="KW-0378">Hydrolase</keyword>
<dbReference type="InterPro" id="IPR043147">
    <property type="entry name" value="Penicillin_amidase_A-knob"/>
</dbReference>